<reference evidence="6 7" key="1">
    <citation type="submission" date="2020-07" db="EMBL/GenBank/DDBJ databases">
        <authorList>
            <person name="Feng H."/>
        </authorList>
    </citation>
    <scope>NUCLEOTIDE SEQUENCE [LARGE SCALE GENOMIC DNA]</scope>
    <source>
        <strain evidence="7">s-11</strain>
    </source>
</reference>
<dbReference type="InterPro" id="IPR050301">
    <property type="entry name" value="NTE"/>
</dbReference>
<feature type="active site" description="Nucleophile" evidence="4">
    <location>
        <position position="40"/>
    </location>
</feature>
<evidence type="ECO:0000256" key="4">
    <source>
        <dbReference type="PROSITE-ProRule" id="PRU01161"/>
    </source>
</evidence>
<dbReference type="OrthoDB" id="9770965at2"/>
<comment type="caution">
    <text evidence="6">The sequence shown here is derived from an EMBL/GenBank/DDBJ whole genome shotgun (WGS) entry which is preliminary data.</text>
</comment>
<keyword evidence="7" id="KW-1185">Reference proteome</keyword>
<comment type="caution">
    <text evidence="4">Lacks conserved residue(s) required for the propagation of feature annotation.</text>
</comment>
<dbReference type="PANTHER" id="PTHR14226">
    <property type="entry name" value="NEUROPATHY TARGET ESTERASE/SWISS CHEESE D.MELANOGASTER"/>
    <property type="match status" value="1"/>
</dbReference>
<feature type="active site" description="Proton acceptor" evidence="4">
    <location>
        <position position="152"/>
    </location>
</feature>
<accession>A0A7W1XCA1</accession>
<feature type="domain" description="PNPLA" evidence="5">
    <location>
        <begin position="7"/>
        <end position="165"/>
    </location>
</feature>
<sequence length="265" mass="28956">MHPKIGLALSSGGARGFAHLGVLKVLKEEGIEIDFVAGSSMGSIVAVLLANQLDLEMCEQVAISLKRKHWLDLTIPKMGCVIGNKVRELIRLLTHNKRLEQLAIPTAVIATDLTRGEPVVFTEGPADLAVRASISIPGIFEPVRLGNQLLVDGGVIDRVPVSVVREMGADLVIAVDVIPRVNQAKIENIFDVIAQTLVIMEKEITSQRIVAADFVFHPDVGHIGPTAFMRAEECIQKGEEEARAKVKKLKELIRNWQGEEVWDGI</sequence>
<evidence type="ECO:0000256" key="1">
    <source>
        <dbReference type="ARBA" id="ARBA00022801"/>
    </source>
</evidence>
<evidence type="ECO:0000256" key="2">
    <source>
        <dbReference type="ARBA" id="ARBA00022963"/>
    </source>
</evidence>
<dbReference type="Gene3D" id="3.40.1090.10">
    <property type="entry name" value="Cytosolic phospholipase A2 catalytic domain"/>
    <property type="match status" value="1"/>
</dbReference>
<evidence type="ECO:0000259" key="5">
    <source>
        <dbReference type="PROSITE" id="PS51635"/>
    </source>
</evidence>
<evidence type="ECO:0000313" key="6">
    <source>
        <dbReference type="EMBL" id="MBA4544039.1"/>
    </source>
</evidence>
<organism evidence="6 7">
    <name type="scientific">Thermoactinomyces daqus</name>
    <dbReference type="NCBI Taxonomy" id="1329516"/>
    <lineage>
        <taxon>Bacteria</taxon>
        <taxon>Bacillati</taxon>
        <taxon>Bacillota</taxon>
        <taxon>Bacilli</taxon>
        <taxon>Bacillales</taxon>
        <taxon>Thermoactinomycetaceae</taxon>
        <taxon>Thermoactinomyces</taxon>
    </lineage>
</organism>
<dbReference type="RefSeq" id="WP_033099768.1">
    <property type="nucleotide sequence ID" value="NZ_JACEIP010000026.1"/>
</dbReference>
<name>A0A7W1XCA1_9BACL</name>
<dbReference type="GO" id="GO:0016042">
    <property type="term" value="P:lipid catabolic process"/>
    <property type="evidence" value="ECO:0007669"/>
    <property type="project" value="UniProtKB-UniRule"/>
</dbReference>
<protein>
    <submittedName>
        <fullName evidence="6">Patatin-like phospholipase family protein</fullName>
    </submittedName>
</protein>
<dbReference type="PROSITE" id="PS51635">
    <property type="entry name" value="PNPLA"/>
    <property type="match status" value="1"/>
</dbReference>
<dbReference type="InterPro" id="IPR016035">
    <property type="entry name" value="Acyl_Trfase/lysoPLipase"/>
</dbReference>
<dbReference type="Pfam" id="PF01734">
    <property type="entry name" value="Patatin"/>
    <property type="match status" value="1"/>
</dbReference>
<keyword evidence="3 4" id="KW-0443">Lipid metabolism</keyword>
<feature type="short sequence motif" description="GXSXG" evidence="4">
    <location>
        <begin position="38"/>
        <end position="42"/>
    </location>
</feature>
<feature type="short sequence motif" description="DGA/G" evidence="4">
    <location>
        <begin position="152"/>
        <end position="154"/>
    </location>
</feature>
<gene>
    <name evidence="6" type="ORF">H1164_14220</name>
</gene>
<dbReference type="PANTHER" id="PTHR14226:SF76">
    <property type="entry name" value="NTE FAMILY PROTEIN RSSA"/>
    <property type="match status" value="1"/>
</dbReference>
<keyword evidence="2 4" id="KW-0442">Lipid degradation</keyword>
<dbReference type="AlphaFoldDB" id="A0A7W1XCA1"/>
<dbReference type="EMBL" id="JACEIP010000026">
    <property type="protein sequence ID" value="MBA4544039.1"/>
    <property type="molecule type" value="Genomic_DNA"/>
</dbReference>
<dbReference type="GO" id="GO:0016787">
    <property type="term" value="F:hydrolase activity"/>
    <property type="evidence" value="ECO:0007669"/>
    <property type="project" value="UniProtKB-UniRule"/>
</dbReference>
<evidence type="ECO:0000256" key="3">
    <source>
        <dbReference type="ARBA" id="ARBA00023098"/>
    </source>
</evidence>
<evidence type="ECO:0000313" key="7">
    <source>
        <dbReference type="Proteomes" id="UP000530514"/>
    </source>
</evidence>
<proteinExistence type="predicted"/>
<dbReference type="InterPro" id="IPR002641">
    <property type="entry name" value="PNPLA_dom"/>
</dbReference>
<dbReference type="Proteomes" id="UP000530514">
    <property type="component" value="Unassembled WGS sequence"/>
</dbReference>
<dbReference type="SUPFAM" id="SSF52151">
    <property type="entry name" value="FabD/lysophospholipase-like"/>
    <property type="match status" value="1"/>
</dbReference>
<keyword evidence="1 4" id="KW-0378">Hydrolase</keyword>